<keyword evidence="4 6" id="KW-1133">Transmembrane helix</keyword>
<dbReference type="Proteomes" id="UP000436088">
    <property type="component" value="Unassembled WGS sequence"/>
</dbReference>
<dbReference type="AlphaFoldDB" id="A0A6A3C0R5"/>
<dbReference type="OrthoDB" id="551896at2759"/>
<evidence type="ECO:0000256" key="2">
    <source>
        <dbReference type="ARBA" id="ARBA00006948"/>
    </source>
</evidence>
<feature type="transmembrane region" description="Helical" evidence="6">
    <location>
        <begin position="242"/>
        <end position="261"/>
    </location>
</feature>
<evidence type="ECO:0000313" key="8">
    <source>
        <dbReference type="Proteomes" id="UP000436088"/>
    </source>
</evidence>
<keyword evidence="5 6" id="KW-0472">Membrane</keyword>
<dbReference type="GO" id="GO:0016020">
    <property type="term" value="C:membrane"/>
    <property type="evidence" value="ECO:0007669"/>
    <property type="project" value="UniProtKB-SubCell"/>
</dbReference>
<evidence type="ECO:0000256" key="4">
    <source>
        <dbReference type="ARBA" id="ARBA00022989"/>
    </source>
</evidence>
<evidence type="ECO:0000256" key="5">
    <source>
        <dbReference type="ARBA" id="ARBA00023136"/>
    </source>
</evidence>
<proteinExistence type="inferred from homology"/>
<feature type="transmembrane region" description="Helical" evidence="6">
    <location>
        <begin position="187"/>
        <end position="204"/>
    </location>
</feature>
<feature type="transmembrane region" description="Helical" evidence="6">
    <location>
        <begin position="122"/>
        <end position="142"/>
    </location>
</feature>
<comment type="similarity">
    <text evidence="2">Belongs to the TMEM45 family.</text>
</comment>
<gene>
    <name evidence="7" type="ORF">F3Y22_tig00018093pilonHSYRG00060</name>
</gene>
<dbReference type="InterPro" id="IPR006904">
    <property type="entry name" value="DUF716"/>
</dbReference>
<protein>
    <submittedName>
        <fullName evidence="7">Uncharacterized protein</fullName>
    </submittedName>
</protein>
<evidence type="ECO:0000256" key="3">
    <source>
        <dbReference type="ARBA" id="ARBA00022692"/>
    </source>
</evidence>
<dbReference type="PANTHER" id="PTHR46285">
    <property type="entry name" value="PROTEINASE INHIBITOR I4, SERPIN (DUF716)-RELATED"/>
    <property type="match status" value="1"/>
</dbReference>
<comment type="caution">
    <text evidence="7">The sequence shown here is derived from an EMBL/GenBank/DDBJ whole genome shotgun (WGS) entry which is preliminary data.</text>
</comment>
<evidence type="ECO:0000256" key="1">
    <source>
        <dbReference type="ARBA" id="ARBA00004141"/>
    </source>
</evidence>
<comment type="subcellular location">
    <subcellularLocation>
        <location evidence="1">Membrane</location>
        <topology evidence="1">Multi-pass membrane protein</topology>
    </subcellularLocation>
</comment>
<evidence type="ECO:0000256" key="6">
    <source>
        <dbReference type="SAM" id="Phobius"/>
    </source>
</evidence>
<feature type="transmembrane region" description="Helical" evidence="6">
    <location>
        <begin position="52"/>
        <end position="71"/>
    </location>
</feature>
<keyword evidence="8" id="KW-1185">Reference proteome</keyword>
<name>A0A6A3C0R5_HIBSY</name>
<dbReference type="Pfam" id="PF04819">
    <property type="entry name" value="DUF716"/>
    <property type="match status" value="1"/>
</dbReference>
<sequence>MGTLVGHVAPGFAFFALGLWHLFNHIKLHAINPNSYTSFPWFPTSKFRHLELVLIMVCSSISISMELFIGPVKHHPFDTDGTIPSNHLHNFEHSAISMTFLTYAAFAVVLDATDNIRPVAKYSLTQLLGAVAFAQQLFLFHLHSADHMGVEGQYHLLLQSAIVVCLATTLMGIGYPKSFLVSFTRSLSILYQGIWLMVMGYMLWTPGLIPKGCFIHFEEGHQVVRCSTATALHRAKSLVNIGFSWTLIGVTIFAVSFYLVLVKLYGGKVEYSTLAHHEDEKFELGDDNDETDDVESRKGQRILHGEPKTFIHMGKGYAAMDIERYVGLHVSSR</sequence>
<dbReference type="PANTHER" id="PTHR46285:SF3">
    <property type="entry name" value="PROTEINASE INHIBITOR I4, SERPIN (DUF716)"/>
    <property type="match status" value="1"/>
</dbReference>
<evidence type="ECO:0000313" key="7">
    <source>
        <dbReference type="EMBL" id="KAE8720832.1"/>
    </source>
</evidence>
<feature type="transmembrane region" description="Helical" evidence="6">
    <location>
        <begin position="91"/>
        <end position="110"/>
    </location>
</feature>
<feature type="transmembrane region" description="Helical" evidence="6">
    <location>
        <begin position="6"/>
        <end position="23"/>
    </location>
</feature>
<keyword evidence="3 6" id="KW-0812">Transmembrane</keyword>
<dbReference type="EMBL" id="VEPZ02000678">
    <property type="protein sequence ID" value="KAE8720832.1"/>
    <property type="molecule type" value="Genomic_DNA"/>
</dbReference>
<reference evidence="7" key="1">
    <citation type="submission" date="2019-09" db="EMBL/GenBank/DDBJ databases">
        <title>Draft genome information of white flower Hibiscus syriacus.</title>
        <authorList>
            <person name="Kim Y.-M."/>
        </authorList>
    </citation>
    <scope>NUCLEOTIDE SEQUENCE [LARGE SCALE GENOMIC DNA]</scope>
    <source>
        <strain evidence="7">YM2019G1</strain>
    </source>
</reference>
<accession>A0A6A3C0R5</accession>
<feature type="transmembrane region" description="Helical" evidence="6">
    <location>
        <begin position="154"/>
        <end position="175"/>
    </location>
</feature>
<organism evidence="7 8">
    <name type="scientific">Hibiscus syriacus</name>
    <name type="common">Rose of Sharon</name>
    <dbReference type="NCBI Taxonomy" id="106335"/>
    <lineage>
        <taxon>Eukaryota</taxon>
        <taxon>Viridiplantae</taxon>
        <taxon>Streptophyta</taxon>
        <taxon>Embryophyta</taxon>
        <taxon>Tracheophyta</taxon>
        <taxon>Spermatophyta</taxon>
        <taxon>Magnoliopsida</taxon>
        <taxon>eudicotyledons</taxon>
        <taxon>Gunneridae</taxon>
        <taxon>Pentapetalae</taxon>
        <taxon>rosids</taxon>
        <taxon>malvids</taxon>
        <taxon>Malvales</taxon>
        <taxon>Malvaceae</taxon>
        <taxon>Malvoideae</taxon>
        <taxon>Hibiscus</taxon>
    </lineage>
</organism>